<evidence type="ECO:0000313" key="1">
    <source>
        <dbReference type="EMBL" id="MBK1855811.1"/>
    </source>
</evidence>
<evidence type="ECO:0000313" key="2">
    <source>
        <dbReference type="Proteomes" id="UP000634206"/>
    </source>
</evidence>
<dbReference type="RefSeq" id="WP_309490423.1">
    <property type="nucleotide sequence ID" value="NZ_JAENIG010000008.1"/>
</dbReference>
<name>A0AAE2SCR3_9BACT</name>
<protein>
    <submittedName>
        <fullName evidence="1">Uncharacterized protein</fullName>
    </submittedName>
</protein>
<dbReference type="Proteomes" id="UP000634206">
    <property type="component" value="Unassembled WGS sequence"/>
</dbReference>
<comment type="caution">
    <text evidence="1">The sequence shown here is derived from an EMBL/GenBank/DDBJ whole genome shotgun (WGS) entry which is preliminary data.</text>
</comment>
<dbReference type="AlphaFoldDB" id="A0AAE2SCR3"/>
<reference evidence="1" key="1">
    <citation type="submission" date="2021-01" db="EMBL/GenBank/DDBJ databases">
        <title>Modified the classification status of verrucomicrobia.</title>
        <authorList>
            <person name="Feng X."/>
        </authorList>
    </citation>
    <scope>NUCLEOTIDE SEQUENCE</scope>
    <source>
        <strain evidence="1">5K15</strain>
    </source>
</reference>
<dbReference type="PROSITE" id="PS51257">
    <property type="entry name" value="PROKAR_LIPOPROTEIN"/>
    <property type="match status" value="1"/>
</dbReference>
<organism evidence="1 2">
    <name type="scientific">Oceaniferula flava</name>
    <dbReference type="NCBI Taxonomy" id="2800421"/>
    <lineage>
        <taxon>Bacteria</taxon>
        <taxon>Pseudomonadati</taxon>
        <taxon>Verrucomicrobiota</taxon>
        <taxon>Verrucomicrobiia</taxon>
        <taxon>Verrucomicrobiales</taxon>
        <taxon>Verrucomicrobiaceae</taxon>
        <taxon>Oceaniferula</taxon>
    </lineage>
</organism>
<accession>A0AAE2SCR3</accession>
<sequence>MKLKPSLALIALGGFCALTSCKESSSSANEASGEQDTQAMEVDPMTAEHVLFNPAKLVMPAGTVIVDTESMSMKDCQLTVAVQGQKIQGMMTRTGMKQRTATFDSADQITVVVNQSTSKTSTVMNGQSQVQPQETAPLHGQTVILTKTGDSWSGALQSGEATEKQLKAIENMATALNGDGDSRHIYGTSPRKVGDSWEVDTAKLTFLSRVEGKTEGTFTVSFDDIEMYQGYQCALLTAKVDVTTPMGEGDMKVHLKGDFTIRRSLEHLVDLDNQMTGSMTMSGSINQGPGTMKVEGPMTVSQASELSFP</sequence>
<dbReference type="EMBL" id="JAENIG010000008">
    <property type="protein sequence ID" value="MBK1855811.1"/>
    <property type="molecule type" value="Genomic_DNA"/>
</dbReference>
<gene>
    <name evidence="1" type="ORF">JIN83_12635</name>
</gene>
<proteinExistence type="predicted"/>
<keyword evidence="2" id="KW-1185">Reference proteome</keyword>